<keyword evidence="1" id="KW-0472">Membrane</keyword>
<evidence type="ECO:0000256" key="1">
    <source>
        <dbReference type="SAM" id="Phobius"/>
    </source>
</evidence>
<gene>
    <name evidence="2" type="ORF">Trichorick_01382</name>
</gene>
<feature type="transmembrane region" description="Helical" evidence="1">
    <location>
        <begin position="19"/>
        <end position="36"/>
    </location>
</feature>
<evidence type="ECO:0000313" key="3">
    <source>
        <dbReference type="Proteomes" id="UP001326613"/>
    </source>
</evidence>
<accession>A0ABZ0UZE5</accession>
<geneLocation type="plasmid" evidence="2 3">
    <name>unnamed1</name>
</geneLocation>
<proteinExistence type="predicted"/>
<reference evidence="2 3" key="1">
    <citation type="submission" date="2022-10" db="EMBL/GenBank/DDBJ databases">
        <title>Host association and intracellularity evolved multiple times independently in the Rickettsiales.</title>
        <authorList>
            <person name="Castelli M."/>
            <person name="Nardi T."/>
            <person name="Gammuto L."/>
            <person name="Bellinzona G."/>
            <person name="Sabaneyeva E."/>
            <person name="Potekhin A."/>
            <person name="Serra V."/>
            <person name="Petroni G."/>
            <person name="Sassera D."/>
        </authorList>
    </citation>
    <scope>NUCLEOTIDE SEQUENCE [LARGE SCALE GENOMIC DNA]</scope>
    <source>
        <strain evidence="2 3">Kr 154-4</strain>
        <plasmid evidence="2 3">unnamed1</plasmid>
    </source>
</reference>
<name>A0ABZ0UZE5_9RICK</name>
<keyword evidence="1" id="KW-0812">Transmembrane</keyword>
<dbReference type="RefSeq" id="WP_323738944.1">
    <property type="nucleotide sequence ID" value="NZ_CP112933.1"/>
</dbReference>
<dbReference type="Proteomes" id="UP001326613">
    <property type="component" value="Plasmid unnamed1"/>
</dbReference>
<keyword evidence="1" id="KW-1133">Transmembrane helix</keyword>
<protein>
    <submittedName>
        <fullName evidence="2">Uncharacterized protein</fullName>
    </submittedName>
</protein>
<dbReference type="EMBL" id="CP112933">
    <property type="protein sequence ID" value="WPY01469.1"/>
    <property type="molecule type" value="Genomic_DNA"/>
</dbReference>
<sequence length="67" mass="7766">MGIVKQIVELLKQVFLNRMFWIGMLICFAMFSKYILGSDNLVEQLGEKFTKDSFGIDVDFSPENNKQ</sequence>
<organism evidence="2 3">
    <name type="scientific">Candidatus Trichorickettsia mobilis</name>
    <dbReference type="NCBI Taxonomy" id="1346319"/>
    <lineage>
        <taxon>Bacteria</taxon>
        <taxon>Pseudomonadati</taxon>
        <taxon>Pseudomonadota</taxon>
        <taxon>Alphaproteobacteria</taxon>
        <taxon>Rickettsiales</taxon>
        <taxon>Rickettsiaceae</taxon>
        <taxon>Rickettsieae</taxon>
        <taxon>Candidatus Trichorickettsia</taxon>
    </lineage>
</organism>
<keyword evidence="2" id="KW-0614">Plasmid</keyword>
<evidence type="ECO:0000313" key="2">
    <source>
        <dbReference type="EMBL" id="WPY01469.1"/>
    </source>
</evidence>
<keyword evidence="3" id="KW-1185">Reference proteome</keyword>